<dbReference type="PANTHER" id="PTHR30576">
    <property type="entry name" value="COLANIC BIOSYNTHESIS UDP-GLUCOSE LIPID CARRIER TRANSFERASE"/>
    <property type="match status" value="1"/>
</dbReference>
<dbReference type="PANTHER" id="PTHR30576:SF10">
    <property type="entry name" value="SLL5057 PROTEIN"/>
    <property type="match status" value="1"/>
</dbReference>
<evidence type="ECO:0000313" key="5">
    <source>
        <dbReference type="Proteomes" id="UP000176700"/>
    </source>
</evidence>
<keyword evidence="2" id="KW-1133">Transmembrane helix</keyword>
<name>A0A1G2G0C4_9BACT</name>
<dbReference type="Pfam" id="PF02397">
    <property type="entry name" value="Bac_transf"/>
    <property type="match status" value="1"/>
</dbReference>
<keyword evidence="2" id="KW-0812">Transmembrane</keyword>
<gene>
    <name evidence="4" type="ORF">A2W41_04680</name>
</gene>
<dbReference type="Proteomes" id="UP000176700">
    <property type="component" value="Unassembled WGS sequence"/>
</dbReference>
<organism evidence="4 5">
    <name type="scientific">Candidatus Ryanbacteria bacterium RIFCSPHIGHO2_01_45_13</name>
    <dbReference type="NCBI Taxonomy" id="1802112"/>
    <lineage>
        <taxon>Bacteria</taxon>
        <taxon>Candidatus Ryaniibacteriota</taxon>
    </lineage>
</organism>
<dbReference type="GO" id="GO:0016780">
    <property type="term" value="F:phosphotransferase activity, for other substituted phosphate groups"/>
    <property type="evidence" value="ECO:0007669"/>
    <property type="project" value="TreeGrafter"/>
</dbReference>
<feature type="transmembrane region" description="Helical" evidence="2">
    <location>
        <begin position="20"/>
        <end position="44"/>
    </location>
</feature>
<dbReference type="InterPro" id="IPR003362">
    <property type="entry name" value="Bact_transf"/>
</dbReference>
<evidence type="ECO:0000256" key="1">
    <source>
        <dbReference type="ARBA" id="ARBA00006464"/>
    </source>
</evidence>
<feature type="domain" description="Bacterial sugar transferase" evidence="3">
    <location>
        <begin position="18"/>
        <end position="194"/>
    </location>
</feature>
<evidence type="ECO:0000256" key="2">
    <source>
        <dbReference type="SAM" id="Phobius"/>
    </source>
</evidence>
<keyword evidence="2" id="KW-0472">Membrane</keyword>
<dbReference type="EMBL" id="MHNI01000003">
    <property type="protein sequence ID" value="OGZ43783.1"/>
    <property type="molecule type" value="Genomic_DNA"/>
</dbReference>
<reference evidence="4 5" key="1">
    <citation type="journal article" date="2016" name="Nat. Commun.">
        <title>Thousands of microbial genomes shed light on interconnected biogeochemical processes in an aquifer system.</title>
        <authorList>
            <person name="Anantharaman K."/>
            <person name="Brown C.T."/>
            <person name="Hug L.A."/>
            <person name="Sharon I."/>
            <person name="Castelle C.J."/>
            <person name="Probst A.J."/>
            <person name="Thomas B.C."/>
            <person name="Singh A."/>
            <person name="Wilkins M.J."/>
            <person name="Karaoz U."/>
            <person name="Brodie E.L."/>
            <person name="Williams K.H."/>
            <person name="Hubbard S.S."/>
            <person name="Banfield J.F."/>
        </authorList>
    </citation>
    <scope>NUCLEOTIDE SEQUENCE [LARGE SCALE GENOMIC DNA]</scope>
</reference>
<evidence type="ECO:0000313" key="4">
    <source>
        <dbReference type="EMBL" id="OGZ43783.1"/>
    </source>
</evidence>
<comment type="caution">
    <text evidence="4">The sequence shown here is derived from an EMBL/GenBank/DDBJ whole genome shotgun (WGS) entry which is preliminary data.</text>
</comment>
<proteinExistence type="inferred from homology"/>
<evidence type="ECO:0000259" key="3">
    <source>
        <dbReference type="Pfam" id="PF02397"/>
    </source>
</evidence>
<sequence>MEGLRVRRIPGAFYFITKRIIDIVFAIIGLLFTVLLFPLISFFIRKDSPGKTLIKQDRIGLNGKKFVIYKFRTMKIETPLYEQSPRDSGDSRITKAGRALRKYSIDEFPQFWNVLKGDMSVVGPRPEMPFVAERYNEWQKIRLTVKPGITGAWQILGRKDIPLEENLEYDIYYVFHQSLFLDLAIILKTVPHLLFPRGAY</sequence>
<protein>
    <recommendedName>
        <fullName evidence="3">Bacterial sugar transferase domain-containing protein</fullName>
    </recommendedName>
</protein>
<dbReference type="AlphaFoldDB" id="A0A1G2G0C4"/>
<comment type="similarity">
    <text evidence="1">Belongs to the bacterial sugar transferase family.</text>
</comment>
<accession>A0A1G2G0C4</accession>